<dbReference type="PANTHER" id="PTHR42718">
    <property type="entry name" value="MAJOR FACILITATOR SUPERFAMILY MULTIDRUG TRANSPORTER MFSC"/>
    <property type="match status" value="1"/>
</dbReference>
<feature type="transmembrane region" description="Helical" evidence="8">
    <location>
        <begin position="177"/>
        <end position="197"/>
    </location>
</feature>
<dbReference type="SUPFAM" id="SSF103473">
    <property type="entry name" value="MFS general substrate transporter"/>
    <property type="match status" value="2"/>
</dbReference>
<dbReference type="InterPro" id="IPR020846">
    <property type="entry name" value="MFS_dom"/>
</dbReference>
<evidence type="ECO:0000256" key="7">
    <source>
        <dbReference type="SAM" id="MobiDB-lite"/>
    </source>
</evidence>
<sequence>MPGGTLANVTGGLGYATAAGRWVLAATVLGSGIAALDSTVVGIALPAIGRDFHASVAGMQWVIDGYTLPLAGLLLLGGALGDVYGRRKIFVIGTIWFAIASLACGLAPSAGFLIAARAVQGVGAALLTPGSLAILQASFNPDDRARAIGAWSGLGGVATAIGPFLGGWLIGAVSWRLVFFINLPLAAAVVAIALRHVPESRAPGPRQPLDVPGAMAISLSLAGITYGLIEASAHGWTSPQVLASLIAGVVLLAAFCVIETRSSHPMLPLGVFRSRQFSAANAVTFVVYGALGGALFLVPVVLQEVSGYSPLAAGAALLPLTVIMLLLSARSAALSARIGPRLQMTVGPLLIAAGMLLFTRVQGDGNYVTEVLPAVLVLGLGLATNVAPLTATALSAAPAEHSGIASAVNNDVARSASLIAVAVLPTLAGLTGDAYLHPAALTQGFHTAMTISAVAAAAGGILAVATIRNPLRRARPQAEPAPSGRPVPGGTVPAGTVPAGATAAGATPAGATAGEGAVSYLHCCALDGPPLATTPHEPQQPQ</sequence>
<dbReference type="PANTHER" id="PTHR42718:SF42">
    <property type="entry name" value="EXPORT PROTEIN"/>
    <property type="match status" value="1"/>
</dbReference>
<evidence type="ECO:0000256" key="6">
    <source>
        <dbReference type="ARBA" id="ARBA00023136"/>
    </source>
</evidence>
<accession>A0A6P2BXW5</accession>
<dbReference type="InterPro" id="IPR011701">
    <property type="entry name" value="MFS"/>
</dbReference>
<dbReference type="CDD" id="cd17321">
    <property type="entry name" value="MFS_MMR_MDR_like"/>
    <property type="match status" value="1"/>
</dbReference>
<reference evidence="10 11" key="1">
    <citation type="submission" date="2018-11" db="EMBL/GenBank/DDBJ databases">
        <title>Trebonia kvetii gen.nov., sp.nov., a novel acidophilic actinobacterium, and proposal of the new actinobacterial family Treboniaceae fam. nov.</title>
        <authorList>
            <person name="Rapoport D."/>
            <person name="Sagova-Mareckova M."/>
            <person name="Sedlacek I."/>
            <person name="Provaznik J."/>
            <person name="Kralova S."/>
            <person name="Pavlinic D."/>
            <person name="Benes V."/>
            <person name="Kopecky J."/>
        </authorList>
    </citation>
    <scope>NUCLEOTIDE SEQUENCE [LARGE SCALE GENOMIC DNA]</scope>
    <source>
        <strain evidence="10 11">15Tr583</strain>
    </source>
</reference>
<feature type="transmembrane region" description="Helical" evidence="8">
    <location>
        <begin position="415"/>
        <end position="436"/>
    </location>
</feature>
<feature type="compositionally biased region" description="Low complexity" evidence="7">
    <location>
        <begin position="486"/>
        <end position="505"/>
    </location>
</feature>
<dbReference type="EMBL" id="RPFW01000003">
    <property type="protein sequence ID" value="TVZ03989.1"/>
    <property type="molecule type" value="Genomic_DNA"/>
</dbReference>
<dbReference type="Gene3D" id="1.20.1720.10">
    <property type="entry name" value="Multidrug resistance protein D"/>
    <property type="match status" value="1"/>
</dbReference>
<feature type="transmembrane region" description="Helical" evidence="8">
    <location>
        <begin position="22"/>
        <end position="45"/>
    </location>
</feature>
<feature type="transmembrane region" description="Helical" evidence="8">
    <location>
        <begin position="308"/>
        <end position="329"/>
    </location>
</feature>
<keyword evidence="6 8" id="KW-0472">Membrane</keyword>
<feature type="transmembrane region" description="Helical" evidence="8">
    <location>
        <begin position="57"/>
        <end position="77"/>
    </location>
</feature>
<dbReference type="NCBIfam" id="TIGR00711">
    <property type="entry name" value="efflux_EmrB"/>
    <property type="match status" value="1"/>
</dbReference>
<feature type="transmembrane region" description="Helical" evidence="8">
    <location>
        <begin position="341"/>
        <end position="359"/>
    </location>
</feature>
<feature type="transmembrane region" description="Helical" evidence="8">
    <location>
        <begin position="371"/>
        <end position="394"/>
    </location>
</feature>
<evidence type="ECO:0000256" key="1">
    <source>
        <dbReference type="ARBA" id="ARBA00004651"/>
    </source>
</evidence>
<keyword evidence="2" id="KW-0813">Transport</keyword>
<evidence type="ECO:0000256" key="2">
    <source>
        <dbReference type="ARBA" id="ARBA00022448"/>
    </source>
</evidence>
<proteinExistence type="predicted"/>
<dbReference type="Pfam" id="PF07690">
    <property type="entry name" value="MFS_1"/>
    <property type="match status" value="1"/>
</dbReference>
<feature type="transmembrane region" description="Helical" evidence="8">
    <location>
        <begin position="279"/>
        <end position="302"/>
    </location>
</feature>
<evidence type="ECO:0000313" key="10">
    <source>
        <dbReference type="EMBL" id="TVZ03989.1"/>
    </source>
</evidence>
<feature type="domain" description="Major facilitator superfamily (MFS) profile" evidence="9">
    <location>
        <begin position="23"/>
        <end position="471"/>
    </location>
</feature>
<dbReference type="GO" id="GO:0022857">
    <property type="term" value="F:transmembrane transporter activity"/>
    <property type="evidence" value="ECO:0007669"/>
    <property type="project" value="InterPro"/>
</dbReference>
<dbReference type="InterPro" id="IPR036259">
    <property type="entry name" value="MFS_trans_sf"/>
</dbReference>
<protein>
    <submittedName>
        <fullName evidence="10">DHA2 family efflux MFS transporter permease subunit</fullName>
    </submittedName>
</protein>
<feature type="transmembrane region" description="Helical" evidence="8">
    <location>
        <begin position="241"/>
        <end position="258"/>
    </location>
</feature>
<evidence type="ECO:0000259" key="9">
    <source>
        <dbReference type="PROSITE" id="PS50850"/>
    </source>
</evidence>
<keyword evidence="5 8" id="KW-1133">Transmembrane helix</keyword>
<evidence type="ECO:0000256" key="3">
    <source>
        <dbReference type="ARBA" id="ARBA00022475"/>
    </source>
</evidence>
<dbReference type="InterPro" id="IPR004638">
    <property type="entry name" value="EmrB-like"/>
</dbReference>
<feature type="transmembrane region" description="Helical" evidence="8">
    <location>
        <begin position="114"/>
        <end position="135"/>
    </location>
</feature>
<keyword evidence="4 8" id="KW-0812">Transmembrane</keyword>
<feature type="transmembrane region" description="Helical" evidence="8">
    <location>
        <begin position="147"/>
        <end position="171"/>
    </location>
</feature>
<feature type="transmembrane region" description="Helical" evidence="8">
    <location>
        <begin position="89"/>
        <end position="108"/>
    </location>
</feature>
<keyword evidence="11" id="KW-1185">Reference proteome</keyword>
<dbReference type="Proteomes" id="UP000460272">
    <property type="component" value="Unassembled WGS sequence"/>
</dbReference>
<evidence type="ECO:0000256" key="5">
    <source>
        <dbReference type="ARBA" id="ARBA00022989"/>
    </source>
</evidence>
<comment type="caution">
    <text evidence="10">The sequence shown here is derived from an EMBL/GenBank/DDBJ whole genome shotgun (WGS) entry which is preliminary data.</text>
</comment>
<evidence type="ECO:0000256" key="4">
    <source>
        <dbReference type="ARBA" id="ARBA00022692"/>
    </source>
</evidence>
<dbReference type="Gene3D" id="1.20.1250.20">
    <property type="entry name" value="MFS general substrate transporter like domains"/>
    <property type="match status" value="1"/>
</dbReference>
<evidence type="ECO:0000256" key="8">
    <source>
        <dbReference type="SAM" id="Phobius"/>
    </source>
</evidence>
<dbReference type="PROSITE" id="PS50850">
    <property type="entry name" value="MFS"/>
    <property type="match status" value="1"/>
</dbReference>
<evidence type="ECO:0000313" key="11">
    <source>
        <dbReference type="Proteomes" id="UP000460272"/>
    </source>
</evidence>
<keyword evidence="3" id="KW-1003">Cell membrane</keyword>
<dbReference type="GO" id="GO:0005886">
    <property type="term" value="C:plasma membrane"/>
    <property type="evidence" value="ECO:0007669"/>
    <property type="project" value="UniProtKB-SubCell"/>
</dbReference>
<gene>
    <name evidence="10" type="ORF">EAS64_16330</name>
</gene>
<feature type="region of interest" description="Disordered" evidence="7">
    <location>
        <begin position="474"/>
        <end position="505"/>
    </location>
</feature>
<name>A0A6P2BXW5_9ACTN</name>
<feature type="transmembrane region" description="Helical" evidence="8">
    <location>
        <begin position="209"/>
        <end position="229"/>
    </location>
</feature>
<feature type="transmembrane region" description="Helical" evidence="8">
    <location>
        <begin position="448"/>
        <end position="467"/>
    </location>
</feature>
<comment type="subcellular location">
    <subcellularLocation>
        <location evidence="1">Cell membrane</location>
        <topology evidence="1">Multi-pass membrane protein</topology>
    </subcellularLocation>
</comment>
<dbReference type="OrthoDB" id="7375466at2"/>
<organism evidence="10 11">
    <name type="scientific">Trebonia kvetii</name>
    <dbReference type="NCBI Taxonomy" id="2480626"/>
    <lineage>
        <taxon>Bacteria</taxon>
        <taxon>Bacillati</taxon>
        <taxon>Actinomycetota</taxon>
        <taxon>Actinomycetes</taxon>
        <taxon>Streptosporangiales</taxon>
        <taxon>Treboniaceae</taxon>
        <taxon>Trebonia</taxon>
    </lineage>
</organism>
<dbReference type="AlphaFoldDB" id="A0A6P2BXW5"/>